<feature type="domain" description="Utp8 beta-propeller" evidence="1">
    <location>
        <begin position="7"/>
        <end position="358"/>
    </location>
</feature>
<keyword evidence="3" id="KW-1185">Reference proteome</keyword>
<protein>
    <recommendedName>
        <fullName evidence="1">Utp8 beta-propeller domain-containing protein</fullName>
    </recommendedName>
</protein>
<dbReference type="OrthoDB" id="5330858at2759"/>
<proteinExistence type="predicted"/>
<dbReference type="EMBL" id="LKCN02000001">
    <property type="protein sequence ID" value="RCI17292.1"/>
    <property type="molecule type" value="Genomic_DNA"/>
</dbReference>
<evidence type="ECO:0000259" key="1">
    <source>
        <dbReference type="Pfam" id="PF10395"/>
    </source>
</evidence>
<dbReference type="InterPro" id="IPR018843">
    <property type="entry name" value="Utp8_b-prop"/>
</dbReference>
<dbReference type="AlphaFoldDB" id="A0A367LSS7"/>
<evidence type="ECO:0000313" key="3">
    <source>
        <dbReference type="Proteomes" id="UP000253664"/>
    </source>
</evidence>
<accession>A0A367LSS7</accession>
<gene>
    <name evidence="2" type="ORF">L249_2466</name>
</gene>
<dbReference type="STRING" id="1330021.A0A367LSS7"/>
<reference evidence="2 3" key="1">
    <citation type="journal article" date="2015" name="BMC Genomics">
        <title>Insights from the genome of Ophiocordyceps polyrhachis-furcata to pathogenicity and host specificity in insect fungi.</title>
        <authorList>
            <person name="Wichadakul D."/>
            <person name="Kobmoo N."/>
            <person name="Ingsriswang S."/>
            <person name="Tangphatsornruang S."/>
            <person name="Chantasingh D."/>
            <person name="Luangsa-ard J.J."/>
            <person name="Eurwilaichitr L."/>
        </authorList>
    </citation>
    <scope>NUCLEOTIDE SEQUENCE [LARGE SCALE GENOMIC DNA]</scope>
    <source>
        <strain evidence="2 3">BCC 54312</strain>
    </source>
</reference>
<name>A0A367LSS7_9HYPO</name>
<dbReference type="Pfam" id="PF10395">
    <property type="entry name" value="Utp8_b_propeller"/>
    <property type="match status" value="1"/>
</dbReference>
<organism evidence="2 3">
    <name type="scientific">Ophiocordyceps polyrhachis-furcata BCC 54312</name>
    <dbReference type="NCBI Taxonomy" id="1330021"/>
    <lineage>
        <taxon>Eukaryota</taxon>
        <taxon>Fungi</taxon>
        <taxon>Dikarya</taxon>
        <taxon>Ascomycota</taxon>
        <taxon>Pezizomycotina</taxon>
        <taxon>Sordariomycetes</taxon>
        <taxon>Hypocreomycetidae</taxon>
        <taxon>Hypocreales</taxon>
        <taxon>Ophiocordycipitaceae</taxon>
        <taxon>Ophiocordyceps</taxon>
    </lineage>
</organism>
<evidence type="ECO:0000313" key="2">
    <source>
        <dbReference type="EMBL" id="RCI17292.1"/>
    </source>
</evidence>
<comment type="caution">
    <text evidence="2">The sequence shown here is derived from an EMBL/GenBank/DDBJ whole genome shotgun (WGS) entry which is preliminary data.</text>
</comment>
<sequence>MANDYKIHRPYVLASLPRPLDPKKGRIVARELYRGNGKKRNEIAVGIDGENASLYDVPTSRLITSYPIPPQETFACAPYSVRVKHSSNTQVLRYTLLATQDGSSRKMTLLKDVMHPEGTKSSTSSQMLPTSPVQYLTSFPSPSQSSNIGDFLAVCHNGELVCLSSESLAIQWTASAKSALQDLAPGVVKDFEVEYVASGSLSDFRDGIFKKRPEIFNVFPNDAERDPLLFVMITKSTSREQKRNRHLIVLAALPGQNPASANSQKLITLGVTPMETPGVDETTCQVDIQTGILLELVEGAVSVYDLTGAVPKLKSKNMLDGIQSFLLLSRPLILYLSSDSVGLFNYQHRSLHAKAALDTSELPPDCPTPRSFQLVTYLRGNELVVALVDNVLVSFHVESPRLHGKRRRTGLLIDSIGCGAAVELAPKRVKCEDRAGVFSHYVCGTISEKYLETYNKNVRHADELLSNNELVKWEDLLRRKFLMKLRPEAVLEDKNKSHEATTSDMAEPPEWDWLTETTYPAVDRRWIMYAISQVFSVDTVDSAQVRRKLRLVLPDSNVTTYLIVAGHLSLSNLISAFRAEVESDSAEWRELTQSLVACLAEADPSMTLVLKYLQATRVGELELLLAIRLLMQSMDMMPDTGLNSAKLLASRPREATDTLETDLDDLERQIAVTEHYLGDESSSQFRSMTLALTKLWRLPTGSTVKAMRATLQREEILALMHLLRLELIRGAWTCRYLDPIDAELEGNEAPPDGVIALIADLLGRCLDAVGTGGWLINDAMSWEDRTEMGDLLEGLKLEVWAALEGVQEAVQLKGTVSEVVRFGLAEAQRPVPQPNKRNDKPIKAATATPECRMLPLGLKSKSLATKEKVGSIGGEILQRSRRELGLLMSRNVEPYSLEKISI</sequence>
<dbReference type="Proteomes" id="UP000253664">
    <property type="component" value="Unassembled WGS sequence"/>
</dbReference>